<protein>
    <submittedName>
        <fullName evidence="1">Uncharacterized protein</fullName>
    </submittedName>
</protein>
<dbReference type="RefSeq" id="WP_184656149.1">
    <property type="nucleotide sequence ID" value="NZ_JACHBU010000020.1"/>
</dbReference>
<keyword evidence="2" id="KW-1185">Reference proteome</keyword>
<comment type="caution">
    <text evidence="1">The sequence shown here is derived from an EMBL/GenBank/DDBJ whole genome shotgun (WGS) entry which is preliminary data.</text>
</comment>
<dbReference type="Proteomes" id="UP000585437">
    <property type="component" value="Unassembled WGS sequence"/>
</dbReference>
<dbReference type="AlphaFoldDB" id="A0A7X0JP11"/>
<evidence type="ECO:0000313" key="2">
    <source>
        <dbReference type="Proteomes" id="UP000585437"/>
    </source>
</evidence>
<dbReference type="EMBL" id="JACHBU010000020">
    <property type="protein sequence ID" value="MBB6511165.1"/>
    <property type="molecule type" value="Genomic_DNA"/>
</dbReference>
<reference evidence="1 2" key="1">
    <citation type="submission" date="2020-08" db="EMBL/GenBank/DDBJ databases">
        <title>The Agave Microbiome: Exploring the role of microbial communities in plant adaptations to desert environments.</title>
        <authorList>
            <person name="Partida-Martinez L.P."/>
        </authorList>
    </citation>
    <scope>NUCLEOTIDE SEQUENCE [LARGE SCALE GENOMIC DNA]</scope>
    <source>
        <strain evidence="1 2">AS3.12</strain>
    </source>
</reference>
<evidence type="ECO:0000313" key="1">
    <source>
        <dbReference type="EMBL" id="MBB6511165.1"/>
    </source>
</evidence>
<organism evidence="1 2">
    <name type="scientific">Rhizobium soli</name>
    <dbReference type="NCBI Taxonomy" id="424798"/>
    <lineage>
        <taxon>Bacteria</taxon>
        <taxon>Pseudomonadati</taxon>
        <taxon>Pseudomonadota</taxon>
        <taxon>Alphaproteobacteria</taxon>
        <taxon>Hyphomicrobiales</taxon>
        <taxon>Rhizobiaceae</taxon>
        <taxon>Rhizobium/Agrobacterium group</taxon>
        <taxon>Rhizobium</taxon>
    </lineage>
</organism>
<accession>A0A7X0JP11</accession>
<proteinExistence type="predicted"/>
<name>A0A7X0JP11_9HYPH</name>
<gene>
    <name evidence="1" type="ORF">F4695_004563</name>
</gene>
<sequence length="303" mass="34165">MSKFDRLQTQFFNDHQYPPKFETAAQILERLGKCGFDTFEIIPSEIDEKHKPSATFANNLPPSWRRKSKYGSDILCYALEDGFDPAALAAFVYTHQEKFACRLSRASPTGARRVSIKELLTASECAEMAFPGFKAPQRIDGEMLIHDLDVAVTLTIIGGIQYFTEGGELVDHVIHEMFDTFELENAVVFGDLATYETPIGFSIRTVGRGSVFPIDPSFTVHATDDERWNVYLIDDAADKIAEVHKKLQDICADRRGVLVETRFPLPVARYRLARTSAEKVEFEEDFAVYSAEPFLTLARSTAR</sequence>